<proteinExistence type="predicted"/>
<protein>
    <submittedName>
        <fullName evidence="8">KDO2-lipid IV(A) lauroyltransferase</fullName>
    </submittedName>
</protein>
<accession>A0A1W2DKU4</accession>
<keyword evidence="3" id="KW-0997">Cell inner membrane</keyword>
<dbReference type="Pfam" id="PF03279">
    <property type="entry name" value="Lip_A_acyltrans"/>
    <property type="match status" value="1"/>
</dbReference>
<keyword evidence="9" id="KW-1185">Reference proteome</keyword>
<reference evidence="9" key="1">
    <citation type="submission" date="2017-04" db="EMBL/GenBank/DDBJ databases">
        <authorList>
            <person name="Varghese N."/>
            <person name="Submissions S."/>
        </authorList>
    </citation>
    <scope>NUCLEOTIDE SEQUENCE [LARGE SCALE GENOMIC DNA]</scope>
    <source>
        <strain evidence="9">DSM 12126</strain>
    </source>
</reference>
<evidence type="ECO:0000256" key="3">
    <source>
        <dbReference type="ARBA" id="ARBA00022519"/>
    </source>
</evidence>
<dbReference type="InterPro" id="IPR004960">
    <property type="entry name" value="LipA_acyltrans"/>
</dbReference>
<evidence type="ECO:0000256" key="6">
    <source>
        <dbReference type="ARBA" id="ARBA00023315"/>
    </source>
</evidence>
<dbReference type="GO" id="GO:0009247">
    <property type="term" value="P:glycolipid biosynthetic process"/>
    <property type="evidence" value="ECO:0007669"/>
    <property type="project" value="UniProtKB-ARBA"/>
</dbReference>
<gene>
    <name evidence="8" type="ORF">SAMN04488524_3902</name>
</gene>
<evidence type="ECO:0000256" key="2">
    <source>
        <dbReference type="ARBA" id="ARBA00022475"/>
    </source>
</evidence>
<keyword evidence="6" id="KW-0012">Acyltransferase</keyword>
<evidence type="ECO:0000256" key="7">
    <source>
        <dbReference type="SAM" id="Phobius"/>
    </source>
</evidence>
<dbReference type="PANTHER" id="PTHR30606">
    <property type="entry name" value="LIPID A BIOSYNTHESIS LAUROYL ACYLTRANSFERASE"/>
    <property type="match status" value="1"/>
</dbReference>
<evidence type="ECO:0000313" key="9">
    <source>
        <dbReference type="Proteomes" id="UP000192756"/>
    </source>
</evidence>
<name>A0A1W2DKU4_9SPHI</name>
<keyword evidence="7" id="KW-0812">Transmembrane</keyword>
<dbReference type="STRING" id="151894.SAMN04488524_3902"/>
<dbReference type="PANTHER" id="PTHR30606:SF10">
    <property type="entry name" value="PHOSPHATIDYLINOSITOL MANNOSIDE ACYLTRANSFERASE"/>
    <property type="match status" value="1"/>
</dbReference>
<dbReference type="CDD" id="cd07984">
    <property type="entry name" value="LPLAT_LABLAT-like"/>
    <property type="match status" value="1"/>
</dbReference>
<dbReference type="GO" id="GO:0005886">
    <property type="term" value="C:plasma membrane"/>
    <property type="evidence" value="ECO:0007669"/>
    <property type="project" value="UniProtKB-SubCell"/>
</dbReference>
<keyword evidence="5 7" id="KW-0472">Membrane</keyword>
<organism evidence="8 9">
    <name type="scientific">Pedobacter africanus</name>
    <dbReference type="NCBI Taxonomy" id="151894"/>
    <lineage>
        <taxon>Bacteria</taxon>
        <taxon>Pseudomonadati</taxon>
        <taxon>Bacteroidota</taxon>
        <taxon>Sphingobacteriia</taxon>
        <taxon>Sphingobacteriales</taxon>
        <taxon>Sphingobacteriaceae</taxon>
        <taxon>Pedobacter</taxon>
    </lineage>
</organism>
<evidence type="ECO:0000256" key="5">
    <source>
        <dbReference type="ARBA" id="ARBA00023136"/>
    </source>
</evidence>
<dbReference type="OrthoDB" id="9801955at2"/>
<evidence type="ECO:0000313" key="8">
    <source>
        <dbReference type="EMBL" id="SMC97648.1"/>
    </source>
</evidence>
<dbReference type="Proteomes" id="UP000192756">
    <property type="component" value="Unassembled WGS sequence"/>
</dbReference>
<keyword evidence="4 8" id="KW-0808">Transferase</keyword>
<evidence type="ECO:0000256" key="4">
    <source>
        <dbReference type="ARBA" id="ARBA00022679"/>
    </source>
</evidence>
<keyword evidence="7" id="KW-1133">Transmembrane helix</keyword>
<dbReference type="GO" id="GO:0016746">
    <property type="term" value="F:acyltransferase activity"/>
    <property type="evidence" value="ECO:0007669"/>
    <property type="project" value="UniProtKB-KW"/>
</dbReference>
<dbReference type="AlphaFoldDB" id="A0A1W2DKU4"/>
<feature type="transmembrane region" description="Helical" evidence="7">
    <location>
        <begin position="12"/>
        <end position="40"/>
    </location>
</feature>
<dbReference type="EMBL" id="FWXT01000003">
    <property type="protein sequence ID" value="SMC97648.1"/>
    <property type="molecule type" value="Genomic_DNA"/>
</dbReference>
<evidence type="ECO:0000256" key="1">
    <source>
        <dbReference type="ARBA" id="ARBA00004533"/>
    </source>
</evidence>
<comment type="subcellular location">
    <subcellularLocation>
        <location evidence="1">Cell inner membrane</location>
    </subcellularLocation>
</comment>
<keyword evidence="2" id="KW-1003">Cell membrane</keyword>
<sequence>MIKKTFSYIGIFFLNFLSLLPLSILYIFADLAYYIVYYIVPYRKKVVRENLQHSFPDKPLKEIIQIEKKFFSYFMDMVFEMLKMHSISATEIKKRVRFTNLDLVEAHFNKDESVLACTGHYGNWELGTMALGLNLSKPAYVIYKTLNNQIFDNWFYQLRTRFGNRFIPMKQTLRSIAGTRNEANIYCFAGDQTPFWNETNYWINFLNQPTAVLLGLEKIALQTNRPIFYFKTKVVKRGYYEIDCIPLCLNPKETEGHQISDMQFDLLEKIIKEEPAYWLWSHRRWKHKPQSAGQ</sequence>